<dbReference type="PANTHER" id="PTHR10357:SF209">
    <property type="entry name" value="PERIPLASMIC ALPHA-AMYLASE"/>
    <property type="match status" value="1"/>
</dbReference>
<reference evidence="2 3" key="1">
    <citation type="submission" date="2010-08" db="EMBL/GenBank/DDBJ databases">
        <title>The draft genome of Desulfovibrio fructosovorans JJ.</title>
        <authorList>
            <consortium name="US DOE Joint Genome Institute (JGI-PGF)"/>
            <person name="Lucas S."/>
            <person name="Copeland A."/>
            <person name="Lapidus A."/>
            <person name="Cheng J.-F."/>
            <person name="Bruce D."/>
            <person name="Goodwin L."/>
            <person name="Pitluck S."/>
            <person name="Land M.L."/>
            <person name="Hauser L."/>
            <person name="Chang Y.-J."/>
            <person name="Jeffries C."/>
            <person name="Wall J.D."/>
            <person name="Stahl D.A."/>
            <person name="Arkin A.P."/>
            <person name="Dehal P."/>
            <person name="Stolyar S.M."/>
            <person name="Hazen T.C."/>
            <person name="Woyke T.J."/>
        </authorList>
    </citation>
    <scope>NUCLEOTIDE SEQUENCE [LARGE SCALE GENOMIC DNA]</scope>
    <source>
        <strain evidence="2 3">JJ</strain>
    </source>
</reference>
<evidence type="ECO:0000313" key="3">
    <source>
        <dbReference type="Proteomes" id="UP000006250"/>
    </source>
</evidence>
<dbReference type="STRING" id="596151.DesfrDRAFT_3628"/>
<dbReference type="OrthoDB" id="9805159at2"/>
<dbReference type="EMBL" id="AECZ01000037">
    <property type="protein sequence ID" value="EFL49638.1"/>
    <property type="molecule type" value="Genomic_DNA"/>
</dbReference>
<keyword evidence="3" id="KW-1185">Reference proteome</keyword>
<evidence type="ECO:0000259" key="1">
    <source>
        <dbReference type="SMART" id="SM00642"/>
    </source>
</evidence>
<dbReference type="Gene3D" id="3.20.20.80">
    <property type="entry name" value="Glycosidases"/>
    <property type="match status" value="1"/>
</dbReference>
<dbReference type="Pfam" id="PF00128">
    <property type="entry name" value="Alpha-amylase"/>
    <property type="match status" value="1"/>
</dbReference>
<dbReference type="InterPro" id="IPR017853">
    <property type="entry name" value="GH"/>
</dbReference>
<dbReference type="CDD" id="cd11352">
    <property type="entry name" value="AmyAc_5"/>
    <property type="match status" value="1"/>
</dbReference>
<comment type="caution">
    <text evidence="2">The sequence shown here is derived from an EMBL/GenBank/DDBJ whole genome shotgun (WGS) entry which is preliminary data.</text>
</comment>
<organism evidence="2 3">
    <name type="scientific">Solidesulfovibrio fructosivorans JJ]</name>
    <dbReference type="NCBI Taxonomy" id="596151"/>
    <lineage>
        <taxon>Bacteria</taxon>
        <taxon>Pseudomonadati</taxon>
        <taxon>Thermodesulfobacteriota</taxon>
        <taxon>Desulfovibrionia</taxon>
        <taxon>Desulfovibrionales</taxon>
        <taxon>Desulfovibrionaceae</taxon>
        <taxon>Solidesulfovibrio</taxon>
    </lineage>
</organism>
<gene>
    <name evidence="2" type="ORF">DesfrDRAFT_3628</name>
</gene>
<dbReference type="InterPro" id="IPR006047">
    <property type="entry name" value="GH13_cat_dom"/>
</dbReference>
<feature type="domain" description="Glycosyl hydrolase family 13 catalytic" evidence="1">
    <location>
        <begin position="56"/>
        <end position="488"/>
    </location>
</feature>
<accession>E1K178</accession>
<name>E1K178_SOLFR</name>
<dbReference type="SUPFAM" id="SSF51445">
    <property type="entry name" value="(Trans)glycosidases"/>
    <property type="match status" value="1"/>
</dbReference>
<dbReference type="eggNOG" id="COG0366">
    <property type="taxonomic scope" value="Bacteria"/>
</dbReference>
<evidence type="ECO:0000313" key="2">
    <source>
        <dbReference type="EMBL" id="EFL49638.1"/>
    </source>
</evidence>
<protein>
    <submittedName>
        <fullName evidence="2">Alpha amylase catalytic region</fullName>
    </submittedName>
</protein>
<proteinExistence type="predicted"/>
<dbReference type="RefSeq" id="WP_005996299.1">
    <property type="nucleotide sequence ID" value="NZ_AECZ01000037.1"/>
</dbReference>
<dbReference type="GO" id="GO:0005975">
    <property type="term" value="P:carbohydrate metabolic process"/>
    <property type="evidence" value="ECO:0007669"/>
    <property type="project" value="InterPro"/>
</dbReference>
<dbReference type="PANTHER" id="PTHR10357">
    <property type="entry name" value="ALPHA-AMYLASE FAMILY MEMBER"/>
    <property type="match status" value="1"/>
</dbReference>
<dbReference type="AlphaFoldDB" id="E1K178"/>
<dbReference type="Proteomes" id="UP000006250">
    <property type="component" value="Unassembled WGS sequence"/>
</dbReference>
<sequence>MDGASHLDSVYAQEVNDAFAKANTPDSRPVKVKGKDVAVPRPYPSPVDWRDEWIYFIMVDRFNNPDGDPRNMPFDAPFSGFQGGTLTGITARLDYLHGLGVGALWVTPVVMGCPEQEGGYHGYGFQNPLEIDPRFGTEQDLVDLVDAAHARGMRVILDVVLNHAGDVFAYDLDGNVCSECGLSGGKYPIQWRDEKGHPMKEWSEAPAKCPPGAAIGPKELRDNAYFRRQGAGSEAYGDFCSLKEFVTDAACEDPQRGWRMPVRDTLIRAYQYLVARYDVDGLRIDTLKYVEPDFARIFGNAMREYAASIGKANFFTYGEIWEGADNQETIKRYIGAYSSETGGVTGVDAALDFPLFFKLRDMLKGSETPAGLARFFEERKHVFANHMSSHGEASRYFVTFLDNHDQKNRFYYRDPQNPHAYDAQLTMAMGLLFTLQGIPCLYYGTEQGLCGMGDSDTCVREALWGLGEAAFDAGHPFYQAVRKLSELRNDQPALRYGRQYFRPVSGDGVDFGISPYPGGVLAFSRILNDREVLVVGNTSTTTLWSGEVLVDYALNAPVDGAWKALYSNRDDPAAMSCELTEKAPGACAIDGRVSGGAVRAVRVALAPMELAVYGR</sequence>
<dbReference type="SMART" id="SM00642">
    <property type="entry name" value="Aamy"/>
    <property type="match status" value="1"/>
</dbReference>